<dbReference type="EMBL" id="LFBV01000001">
    <property type="protein sequence ID" value="OKH96095.1"/>
    <property type="molecule type" value="Genomic_DNA"/>
</dbReference>
<evidence type="ECO:0000313" key="6">
    <source>
        <dbReference type="Proteomes" id="UP000186455"/>
    </source>
</evidence>
<keyword evidence="1" id="KW-0805">Transcription regulation</keyword>
<dbReference type="Pfam" id="PF12852">
    <property type="entry name" value="Cupin_6"/>
    <property type="match status" value="1"/>
</dbReference>
<evidence type="ECO:0000256" key="1">
    <source>
        <dbReference type="ARBA" id="ARBA00023015"/>
    </source>
</evidence>
<name>A0A1Q4VE69_9ACTN</name>
<dbReference type="SUPFAM" id="SSF46689">
    <property type="entry name" value="Homeodomain-like"/>
    <property type="match status" value="2"/>
</dbReference>
<dbReference type="SMART" id="SM00342">
    <property type="entry name" value="HTH_ARAC"/>
    <property type="match status" value="1"/>
</dbReference>
<dbReference type="Pfam" id="PF12833">
    <property type="entry name" value="HTH_18"/>
    <property type="match status" value="1"/>
</dbReference>
<dbReference type="Proteomes" id="UP000186455">
    <property type="component" value="Unassembled WGS sequence"/>
</dbReference>
<dbReference type="PROSITE" id="PS01124">
    <property type="entry name" value="HTH_ARAC_FAMILY_2"/>
    <property type="match status" value="1"/>
</dbReference>
<dbReference type="Gene3D" id="1.10.10.60">
    <property type="entry name" value="Homeodomain-like"/>
    <property type="match status" value="2"/>
</dbReference>
<feature type="domain" description="HTH araC/xylS-type" evidence="4">
    <location>
        <begin position="239"/>
        <end position="337"/>
    </location>
</feature>
<proteinExistence type="predicted"/>
<dbReference type="GO" id="GO:0003700">
    <property type="term" value="F:DNA-binding transcription factor activity"/>
    <property type="evidence" value="ECO:0007669"/>
    <property type="project" value="InterPro"/>
</dbReference>
<dbReference type="InterPro" id="IPR009057">
    <property type="entry name" value="Homeodomain-like_sf"/>
</dbReference>
<organism evidence="5 6">
    <name type="scientific">Streptomyces uncialis</name>
    <dbReference type="NCBI Taxonomy" id="1048205"/>
    <lineage>
        <taxon>Bacteria</taxon>
        <taxon>Bacillati</taxon>
        <taxon>Actinomycetota</taxon>
        <taxon>Actinomycetes</taxon>
        <taxon>Kitasatosporales</taxon>
        <taxon>Streptomycetaceae</taxon>
        <taxon>Streptomyces</taxon>
    </lineage>
</organism>
<dbReference type="InterPro" id="IPR018060">
    <property type="entry name" value="HTH_AraC"/>
</dbReference>
<evidence type="ECO:0000256" key="3">
    <source>
        <dbReference type="ARBA" id="ARBA00023163"/>
    </source>
</evidence>
<dbReference type="PANTHER" id="PTHR46796:SF13">
    <property type="entry name" value="HTH-TYPE TRANSCRIPTIONAL ACTIVATOR RHAS"/>
    <property type="match status" value="1"/>
</dbReference>
<dbReference type="InterPro" id="IPR032783">
    <property type="entry name" value="AraC_lig"/>
</dbReference>
<dbReference type="GO" id="GO:0043565">
    <property type="term" value="F:sequence-specific DNA binding"/>
    <property type="evidence" value="ECO:0007669"/>
    <property type="project" value="InterPro"/>
</dbReference>
<evidence type="ECO:0000256" key="2">
    <source>
        <dbReference type="ARBA" id="ARBA00023125"/>
    </source>
</evidence>
<reference evidence="5 6" key="1">
    <citation type="submission" date="2015-06" db="EMBL/GenBank/DDBJ databases">
        <title>Cloning and characterization of the uncialamcin biosynthetic gene cluster.</title>
        <authorList>
            <person name="Yan X."/>
            <person name="Huang T."/>
            <person name="Ge H."/>
            <person name="Shen B."/>
        </authorList>
    </citation>
    <scope>NUCLEOTIDE SEQUENCE [LARGE SCALE GENOMIC DNA]</scope>
    <source>
        <strain evidence="5 6">DCA2648</strain>
    </source>
</reference>
<keyword evidence="3" id="KW-0804">Transcription</keyword>
<gene>
    <name evidence="5" type="ORF">AB852_05410</name>
</gene>
<dbReference type="InterPro" id="IPR050204">
    <property type="entry name" value="AraC_XylS_family_regulators"/>
</dbReference>
<dbReference type="PANTHER" id="PTHR46796">
    <property type="entry name" value="HTH-TYPE TRANSCRIPTIONAL ACTIVATOR RHAS-RELATED"/>
    <property type="match status" value="1"/>
</dbReference>
<dbReference type="RefSeq" id="WP_073784103.1">
    <property type="nucleotide sequence ID" value="NZ_JBITHB010000010.1"/>
</dbReference>
<accession>A0A1Q4VE69</accession>
<keyword evidence="6" id="KW-1185">Reference proteome</keyword>
<evidence type="ECO:0000313" key="5">
    <source>
        <dbReference type="EMBL" id="OKH96095.1"/>
    </source>
</evidence>
<sequence length="340" mass="36537">MDDALTTLLHDVRPRGALFDRSLLRPPWSLRFEEGTPLALLTMLSGRAWVTSVGPADGPGGAEPVPLDPGDVVIVVGSDPYVVADDPATAPLAVVHEGNRCTTPDGALLLDDLPMCGGDPDALDDLPMCAGDTDPADLAGAPAGRPHGVLLKGTYQVAGSVSARVLDALPRIARIPAVPEGRPALEMISREIRRDAPGQQVVLDRLLDLLLVSGLREWFELPEARAPSWYRGHADPVVGRALKLMHGEPARPWTVASLATAAGASRARFAQRFTELMGQPPMTYLTEWRICQAADLLAHTDDTVEAVSRQVGYANAYALSVAFKRTMGIRPTEHRRTVHR</sequence>
<dbReference type="AlphaFoldDB" id="A0A1Q4VE69"/>
<dbReference type="STRING" id="1048205.AB852_05410"/>
<evidence type="ECO:0000259" key="4">
    <source>
        <dbReference type="PROSITE" id="PS01124"/>
    </source>
</evidence>
<comment type="caution">
    <text evidence="5">The sequence shown here is derived from an EMBL/GenBank/DDBJ whole genome shotgun (WGS) entry which is preliminary data.</text>
</comment>
<keyword evidence="2" id="KW-0238">DNA-binding</keyword>
<protein>
    <submittedName>
        <fullName evidence="5">AraC family transcriptional regulator</fullName>
    </submittedName>
</protein>